<comment type="caution">
    <text evidence="4">Lacks conserved residue(s) required for the propagation of feature annotation.</text>
</comment>
<dbReference type="InterPro" id="IPR001406">
    <property type="entry name" value="PsdUridine_synth_TruA"/>
</dbReference>
<dbReference type="InterPro" id="IPR020097">
    <property type="entry name" value="PsdUridine_synth_TruA_a/b_dom"/>
</dbReference>
<dbReference type="FunFam" id="3.30.70.580:FF:000001">
    <property type="entry name" value="tRNA pseudouridine synthase A"/>
    <property type="match status" value="1"/>
</dbReference>
<feature type="domain" description="Pseudouridine synthase I TruA alpha/beta" evidence="8">
    <location>
        <begin position="143"/>
        <end position="244"/>
    </location>
</feature>
<proteinExistence type="inferred from homology"/>
<name>A0A4R1MLG0_9FIRM</name>
<gene>
    <name evidence="4" type="primary">truA</name>
    <name evidence="9" type="ORF">EDC19_1640</name>
</gene>
<reference evidence="9 10" key="1">
    <citation type="submission" date="2019-03" db="EMBL/GenBank/DDBJ databases">
        <title>Genomic Encyclopedia of Type Strains, Phase IV (KMG-IV): sequencing the most valuable type-strain genomes for metagenomic binning, comparative biology and taxonomic classification.</title>
        <authorList>
            <person name="Goeker M."/>
        </authorList>
    </citation>
    <scope>NUCLEOTIDE SEQUENCE [LARGE SCALE GENOMIC DNA]</scope>
    <source>
        <strain evidence="9 10">DSM 24176</strain>
    </source>
</reference>
<dbReference type="EMBL" id="SMGQ01000012">
    <property type="protein sequence ID" value="TCK93447.1"/>
    <property type="molecule type" value="Genomic_DNA"/>
</dbReference>
<dbReference type="PIRSF" id="PIRSF001430">
    <property type="entry name" value="tRNA_psdUrid_synth"/>
    <property type="match status" value="1"/>
</dbReference>
<dbReference type="Gene3D" id="3.30.70.660">
    <property type="entry name" value="Pseudouridine synthase I, catalytic domain, C-terminal subdomain"/>
    <property type="match status" value="1"/>
</dbReference>
<dbReference type="InterPro" id="IPR020103">
    <property type="entry name" value="PsdUridine_synth_cat_dom_sf"/>
</dbReference>
<dbReference type="RefSeq" id="WP_132282353.1">
    <property type="nucleotide sequence ID" value="NZ_SMGQ01000012.1"/>
</dbReference>
<dbReference type="PANTHER" id="PTHR11142">
    <property type="entry name" value="PSEUDOURIDYLATE SYNTHASE"/>
    <property type="match status" value="1"/>
</dbReference>
<comment type="function">
    <text evidence="4">Formation of pseudouridine at positions 38, 39 and 40 in the anticodon stem and loop of transfer RNAs.</text>
</comment>
<dbReference type="AlphaFoldDB" id="A0A4R1MLG0"/>
<keyword evidence="3 4" id="KW-0413">Isomerase</keyword>
<accession>A0A4R1MLG0</accession>
<dbReference type="NCBIfam" id="TIGR00071">
    <property type="entry name" value="hisT_truA"/>
    <property type="match status" value="1"/>
</dbReference>
<evidence type="ECO:0000256" key="3">
    <source>
        <dbReference type="ARBA" id="ARBA00023235"/>
    </source>
</evidence>
<dbReference type="InterPro" id="IPR020094">
    <property type="entry name" value="TruA/RsuA/RluB/E/F_N"/>
</dbReference>
<dbReference type="GO" id="GO:0160147">
    <property type="term" value="F:tRNA pseudouridine(38-40) synthase activity"/>
    <property type="evidence" value="ECO:0007669"/>
    <property type="project" value="UniProtKB-EC"/>
</dbReference>
<evidence type="ECO:0000256" key="2">
    <source>
        <dbReference type="ARBA" id="ARBA00022694"/>
    </source>
</evidence>
<feature type="active site" description="Nucleophile" evidence="4 5">
    <location>
        <position position="52"/>
    </location>
</feature>
<dbReference type="Proteomes" id="UP000294545">
    <property type="component" value="Unassembled WGS sequence"/>
</dbReference>
<evidence type="ECO:0000256" key="4">
    <source>
        <dbReference type="HAMAP-Rule" id="MF_00171"/>
    </source>
</evidence>
<dbReference type="OrthoDB" id="9811823at2"/>
<evidence type="ECO:0000256" key="7">
    <source>
        <dbReference type="RuleBase" id="RU003792"/>
    </source>
</evidence>
<comment type="similarity">
    <text evidence="1 4 7">Belongs to the tRNA pseudouridine synthase TruA family.</text>
</comment>
<evidence type="ECO:0000313" key="10">
    <source>
        <dbReference type="Proteomes" id="UP000294545"/>
    </source>
</evidence>
<dbReference type="PANTHER" id="PTHR11142:SF0">
    <property type="entry name" value="TRNA PSEUDOURIDINE SYNTHASE-LIKE 1"/>
    <property type="match status" value="1"/>
</dbReference>
<keyword evidence="10" id="KW-1185">Reference proteome</keyword>
<dbReference type="GO" id="GO:0031119">
    <property type="term" value="P:tRNA pseudouridine synthesis"/>
    <property type="evidence" value="ECO:0007669"/>
    <property type="project" value="UniProtKB-UniRule"/>
</dbReference>
<comment type="caution">
    <text evidence="9">The sequence shown here is derived from an EMBL/GenBank/DDBJ whole genome shotgun (WGS) entry which is preliminary data.</text>
</comment>
<protein>
    <recommendedName>
        <fullName evidence="4">tRNA pseudouridine synthase A</fullName>
        <ecNumber evidence="4">5.4.99.12</ecNumber>
    </recommendedName>
    <alternativeName>
        <fullName evidence="4">tRNA pseudouridine(38-40) synthase</fullName>
    </alternativeName>
    <alternativeName>
        <fullName evidence="4">tRNA pseudouridylate synthase I</fullName>
    </alternativeName>
    <alternativeName>
        <fullName evidence="4">tRNA-uridine isomerase I</fullName>
    </alternativeName>
</protein>
<evidence type="ECO:0000313" key="9">
    <source>
        <dbReference type="EMBL" id="TCK93447.1"/>
    </source>
</evidence>
<dbReference type="CDD" id="cd02570">
    <property type="entry name" value="PseudoU_synth_EcTruA"/>
    <property type="match status" value="1"/>
</dbReference>
<evidence type="ECO:0000259" key="8">
    <source>
        <dbReference type="Pfam" id="PF01416"/>
    </source>
</evidence>
<sequence length="251" mass="28353">MKRIKLTIAYDGQKYSGWQIQNNANTIQAEIEKACQNLFSQEIKVIGASRTDTGVHALGQVATFDIDTSIPDKKIAYALNARLPEDIVVQESKEVHNSFQPRYHAIKKTYHYHIINNEFILPQYRAYNHFVSRKLDINKMQEATKLFIGEKDFKSFCSANSSVKTTIRTIYALEVEQKAPFLTIKVTGNGFLYNMVRIIAGTLIDVGLNRLSIQEVDEIIKSKNRAKASPTAPAKGLTLVKIYYGGKDDES</sequence>
<dbReference type="Pfam" id="PF01416">
    <property type="entry name" value="PseudoU_synth_1"/>
    <property type="match status" value="2"/>
</dbReference>
<dbReference type="SUPFAM" id="SSF55120">
    <property type="entry name" value="Pseudouridine synthase"/>
    <property type="match status" value="1"/>
</dbReference>
<comment type="catalytic activity">
    <reaction evidence="4 7">
        <text>uridine(38/39/40) in tRNA = pseudouridine(38/39/40) in tRNA</text>
        <dbReference type="Rhea" id="RHEA:22376"/>
        <dbReference type="Rhea" id="RHEA-COMP:10085"/>
        <dbReference type="Rhea" id="RHEA-COMP:10087"/>
        <dbReference type="ChEBI" id="CHEBI:65314"/>
        <dbReference type="ChEBI" id="CHEBI:65315"/>
        <dbReference type="EC" id="5.4.99.12"/>
    </reaction>
</comment>
<dbReference type="Gene3D" id="3.30.70.580">
    <property type="entry name" value="Pseudouridine synthase I, catalytic domain, N-terminal subdomain"/>
    <property type="match status" value="1"/>
</dbReference>
<evidence type="ECO:0000256" key="1">
    <source>
        <dbReference type="ARBA" id="ARBA00009375"/>
    </source>
</evidence>
<feature type="domain" description="Pseudouridine synthase I TruA alpha/beta" evidence="8">
    <location>
        <begin position="8"/>
        <end position="103"/>
    </location>
</feature>
<evidence type="ECO:0000256" key="6">
    <source>
        <dbReference type="PIRSR" id="PIRSR001430-2"/>
    </source>
</evidence>
<keyword evidence="2 4" id="KW-0819">tRNA processing</keyword>
<organism evidence="9 10">
    <name type="scientific">Natranaerovirga hydrolytica</name>
    <dbReference type="NCBI Taxonomy" id="680378"/>
    <lineage>
        <taxon>Bacteria</taxon>
        <taxon>Bacillati</taxon>
        <taxon>Bacillota</taxon>
        <taxon>Clostridia</taxon>
        <taxon>Lachnospirales</taxon>
        <taxon>Natranaerovirgaceae</taxon>
        <taxon>Natranaerovirga</taxon>
    </lineage>
</organism>
<dbReference type="InterPro" id="IPR020095">
    <property type="entry name" value="PsdUridine_synth_TruA_C"/>
</dbReference>
<feature type="binding site" evidence="4 6">
    <location>
        <position position="110"/>
    </location>
    <ligand>
        <name>substrate</name>
    </ligand>
</feature>
<dbReference type="HAMAP" id="MF_00171">
    <property type="entry name" value="TruA"/>
    <property type="match status" value="1"/>
</dbReference>
<dbReference type="GO" id="GO:0003723">
    <property type="term" value="F:RNA binding"/>
    <property type="evidence" value="ECO:0007669"/>
    <property type="project" value="InterPro"/>
</dbReference>
<evidence type="ECO:0000256" key="5">
    <source>
        <dbReference type="PIRSR" id="PIRSR001430-1"/>
    </source>
</evidence>
<dbReference type="EC" id="5.4.99.12" evidence="4"/>
<comment type="subunit">
    <text evidence="4">Homodimer.</text>
</comment>